<evidence type="ECO:0000256" key="3">
    <source>
        <dbReference type="ARBA" id="ARBA00012737"/>
    </source>
</evidence>
<name>A0A238L866_9RHOB</name>
<dbReference type="CDD" id="cd01991">
    <property type="entry name" value="Asn_synthase_B_C"/>
    <property type="match status" value="1"/>
</dbReference>
<evidence type="ECO:0000256" key="9">
    <source>
        <dbReference type="PIRSR" id="PIRSR001589-2"/>
    </source>
</evidence>
<dbReference type="InterPro" id="IPR051786">
    <property type="entry name" value="ASN_synthetase/amidase"/>
</dbReference>
<dbReference type="Pfam" id="PF13537">
    <property type="entry name" value="GATase_7"/>
    <property type="match status" value="1"/>
</dbReference>
<evidence type="ECO:0000256" key="7">
    <source>
        <dbReference type="ARBA" id="ARBA00048741"/>
    </source>
</evidence>
<dbReference type="Proteomes" id="UP000202922">
    <property type="component" value="Unassembled WGS sequence"/>
</dbReference>
<sequence length="599" mass="67467">MCRIFGGVSKERLPRSDLNQAGQAMFEGGPDEQWIAAEANWAAGTNRLAIQGVSGGKQPFRFKNLVCVFNGEIYNHNALRQHLVAKGHSFADTCDGNVLLPLFDRYGKDMLPMLEGMFTFAIFTLDEEKRCVSVFLACDHAAMKTVFYRVDETGFYFASSLKSLRHLVRHDLDLRDGFAFEYVARKSVWGPNTVYDGVNVLGAGETLTFSSQDGACKKNTYTHSFDTVAPNSLNEAAEQFDLLIDQEIEKMASMDVDFCSILSGGLDSSLVTSLLRKKNGRLDAFHIGYDGRWPGDESHYAQMVADAQDINLHKISVDVRNLPQLVKSYIAHLDQPNYAPHCLSTYYLFKEVHDRGYKVTFSGEGADELFCGYSRLIAAASSKRDDWFETFFAVYGISAFQGRNLFRQDYLDSLDQDSFAPTFDGTVYPNRAQNILHYDSKKRFPYYILRRVDSLSMASSVEVRMPFLQPRIIDFARKLPSAFLYANGVGKQAVLKAGAKHLPSAIIHRKKQPFTFPIGTMIAELKPIQDYVFDTVFSQNAILWDYFDHAQIQALKSTQIDTSAASVLWALLVLQEWHDANVQDRKGATNDRVKESGLF</sequence>
<feature type="site" description="Important for beta-aspartyl-AMP intermediate formation" evidence="10">
    <location>
        <position position="364"/>
    </location>
</feature>
<proteinExistence type="inferred from homology"/>
<reference evidence="13" key="1">
    <citation type="submission" date="2017-05" db="EMBL/GenBank/DDBJ databases">
        <authorList>
            <person name="Rodrigo-Torres L."/>
            <person name="Arahal R. D."/>
            <person name="Lucena T."/>
        </authorList>
    </citation>
    <scope>NUCLEOTIDE SEQUENCE [LARGE SCALE GENOMIC DNA]</scope>
    <source>
        <strain evidence="13">CECT 8621</strain>
    </source>
</reference>
<evidence type="ECO:0000313" key="12">
    <source>
        <dbReference type="EMBL" id="SMX51197.1"/>
    </source>
</evidence>
<dbReference type="RefSeq" id="WP_093968895.1">
    <property type="nucleotide sequence ID" value="NZ_FXYE01000005.1"/>
</dbReference>
<keyword evidence="8" id="KW-0061">Asparagine biosynthesis</keyword>
<evidence type="ECO:0000313" key="13">
    <source>
        <dbReference type="Proteomes" id="UP000202922"/>
    </source>
</evidence>
<feature type="domain" description="Glutamine amidotransferase type-2" evidence="11">
    <location>
        <begin position="2"/>
        <end position="212"/>
    </location>
</feature>
<evidence type="ECO:0000259" key="11">
    <source>
        <dbReference type="PROSITE" id="PS51278"/>
    </source>
</evidence>
<organism evidence="12 13">
    <name type="scientific">Actibacterium lipolyticum</name>
    <dbReference type="NCBI Taxonomy" id="1524263"/>
    <lineage>
        <taxon>Bacteria</taxon>
        <taxon>Pseudomonadati</taxon>
        <taxon>Pseudomonadota</taxon>
        <taxon>Alphaproteobacteria</taxon>
        <taxon>Rhodobacterales</taxon>
        <taxon>Roseobacteraceae</taxon>
        <taxon>Actibacterium</taxon>
    </lineage>
</organism>
<dbReference type="EC" id="6.3.5.4" evidence="3"/>
<dbReference type="GO" id="GO:0004066">
    <property type="term" value="F:asparagine synthase (glutamine-hydrolyzing) activity"/>
    <property type="evidence" value="ECO:0007669"/>
    <property type="project" value="UniProtKB-EC"/>
</dbReference>
<feature type="binding site" evidence="9">
    <location>
        <position position="95"/>
    </location>
    <ligand>
        <name>L-glutamine</name>
        <dbReference type="ChEBI" id="CHEBI:58359"/>
    </ligand>
</feature>
<dbReference type="InterPro" id="IPR017932">
    <property type="entry name" value="GATase_2_dom"/>
</dbReference>
<dbReference type="Gene3D" id="3.40.50.620">
    <property type="entry name" value="HUPs"/>
    <property type="match status" value="1"/>
</dbReference>
<keyword evidence="4 9" id="KW-0547">Nucleotide-binding</keyword>
<keyword evidence="8" id="KW-0028">Amino-acid biosynthesis</keyword>
<feature type="binding site" evidence="9">
    <location>
        <begin position="362"/>
        <end position="363"/>
    </location>
    <ligand>
        <name>ATP</name>
        <dbReference type="ChEBI" id="CHEBI:30616"/>
    </ligand>
</feature>
<evidence type="ECO:0000256" key="1">
    <source>
        <dbReference type="ARBA" id="ARBA00005187"/>
    </source>
</evidence>
<keyword evidence="13" id="KW-1185">Reference proteome</keyword>
<dbReference type="InterPro" id="IPR029055">
    <property type="entry name" value="Ntn_hydrolases_N"/>
</dbReference>
<dbReference type="GO" id="GO:0006529">
    <property type="term" value="P:asparagine biosynthetic process"/>
    <property type="evidence" value="ECO:0007669"/>
    <property type="project" value="UniProtKB-KW"/>
</dbReference>
<dbReference type="PROSITE" id="PS51278">
    <property type="entry name" value="GATASE_TYPE_2"/>
    <property type="match status" value="1"/>
</dbReference>
<dbReference type="PANTHER" id="PTHR43284">
    <property type="entry name" value="ASPARAGINE SYNTHETASE (GLUTAMINE-HYDROLYZING)"/>
    <property type="match status" value="1"/>
</dbReference>
<dbReference type="SUPFAM" id="SSF52402">
    <property type="entry name" value="Adenine nucleotide alpha hydrolases-like"/>
    <property type="match status" value="1"/>
</dbReference>
<accession>A0A238L866</accession>
<feature type="binding site" evidence="9">
    <location>
        <position position="287"/>
    </location>
    <ligand>
        <name>ATP</name>
        <dbReference type="ChEBI" id="CHEBI:30616"/>
    </ligand>
</feature>
<dbReference type="CDD" id="cd00712">
    <property type="entry name" value="AsnB"/>
    <property type="match status" value="1"/>
</dbReference>
<dbReference type="Pfam" id="PF00733">
    <property type="entry name" value="Asn_synthase"/>
    <property type="match status" value="1"/>
</dbReference>
<dbReference type="AlphaFoldDB" id="A0A238L866"/>
<comment type="catalytic activity">
    <reaction evidence="7">
        <text>L-aspartate + L-glutamine + ATP + H2O = L-asparagine + L-glutamate + AMP + diphosphate + H(+)</text>
        <dbReference type="Rhea" id="RHEA:12228"/>
        <dbReference type="ChEBI" id="CHEBI:15377"/>
        <dbReference type="ChEBI" id="CHEBI:15378"/>
        <dbReference type="ChEBI" id="CHEBI:29985"/>
        <dbReference type="ChEBI" id="CHEBI:29991"/>
        <dbReference type="ChEBI" id="CHEBI:30616"/>
        <dbReference type="ChEBI" id="CHEBI:33019"/>
        <dbReference type="ChEBI" id="CHEBI:58048"/>
        <dbReference type="ChEBI" id="CHEBI:58359"/>
        <dbReference type="ChEBI" id="CHEBI:456215"/>
        <dbReference type="EC" id="6.3.5.4"/>
    </reaction>
</comment>
<evidence type="ECO:0000256" key="5">
    <source>
        <dbReference type="ARBA" id="ARBA00022840"/>
    </source>
</evidence>
<dbReference type="PANTHER" id="PTHR43284:SF1">
    <property type="entry name" value="ASPARAGINE SYNTHETASE"/>
    <property type="match status" value="1"/>
</dbReference>
<keyword evidence="12" id="KW-0436">Ligase</keyword>
<evidence type="ECO:0000256" key="4">
    <source>
        <dbReference type="ARBA" id="ARBA00022741"/>
    </source>
</evidence>
<dbReference type="InterPro" id="IPR033738">
    <property type="entry name" value="AsnB_N"/>
</dbReference>
<dbReference type="EMBL" id="FXYE01000005">
    <property type="protein sequence ID" value="SMX51197.1"/>
    <property type="molecule type" value="Genomic_DNA"/>
</dbReference>
<dbReference type="OrthoDB" id="9763290at2"/>
<dbReference type="InterPro" id="IPR006426">
    <property type="entry name" value="Asn_synth_AEB"/>
</dbReference>
<evidence type="ECO:0000256" key="10">
    <source>
        <dbReference type="PIRSR" id="PIRSR001589-3"/>
    </source>
</evidence>
<evidence type="ECO:0000256" key="2">
    <source>
        <dbReference type="ARBA" id="ARBA00005752"/>
    </source>
</evidence>
<gene>
    <name evidence="12" type="primary">asnO</name>
    <name evidence="12" type="ORF">COL8621_03727</name>
</gene>
<dbReference type="Gene3D" id="3.60.20.10">
    <property type="entry name" value="Glutamine Phosphoribosylpyrophosphate, subunit 1, domain 1"/>
    <property type="match status" value="1"/>
</dbReference>
<keyword evidence="5 9" id="KW-0067">ATP-binding</keyword>
<feature type="active site" description="For GATase activity" evidence="8">
    <location>
        <position position="2"/>
    </location>
</feature>
<dbReference type="InterPro" id="IPR014729">
    <property type="entry name" value="Rossmann-like_a/b/a_fold"/>
</dbReference>
<dbReference type="InterPro" id="IPR001962">
    <property type="entry name" value="Asn_synthase"/>
</dbReference>
<dbReference type="PIRSF" id="PIRSF001589">
    <property type="entry name" value="Asn_synthetase_glu-h"/>
    <property type="match status" value="1"/>
</dbReference>
<dbReference type="NCBIfam" id="TIGR01536">
    <property type="entry name" value="asn_synth_AEB"/>
    <property type="match status" value="1"/>
</dbReference>
<comment type="similarity">
    <text evidence="2">Belongs to the asparagine synthetase family.</text>
</comment>
<keyword evidence="6 8" id="KW-0315">Glutamine amidotransferase</keyword>
<evidence type="ECO:0000256" key="6">
    <source>
        <dbReference type="ARBA" id="ARBA00022962"/>
    </source>
</evidence>
<dbReference type="SUPFAM" id="SSF56235">
    <property type="entry name" value="N-terminal nucleophile aminohydrolases (Ntn hydrolases)"/>
    <property type="match status" value="1"/>
</dbReference>
<comment type="pathway">
    <text evidence="1">Amino-acid biosynthesis; L-asparagine biosynthesis; L-asparagine from L-aspartate (L-Gln route): step 1/1.</text>
</comment>
<evidence type="ECO:0000256" key="8">
    <source>
        <dbReference type="PIRSR" id="PIRSR001589-1"/>
    </source>
</evidence>
<dbReference type="GO" id="GO:0005524">
    <property type="term" value="F:ATP binding"/>
    <property type="evidence" value="ECO:0007669"/>
    <property type="project" value="UniProtKB-KW"/>
</dbReference>
<protein>
    <recommendedName>
        <fullName evidence="3">asparagine synthase (glutamine-hydrolyzing)</fullName>
        <ecNumber evidence="3">6.3.5.4</ecNumber>
    </recommendedName>
</protein>